<dbReference type="CDD" id="cd16899">
    <property type="entry name" value="LYZ_C_invert"/>
    <property type="match status" value="1"/>
</dbReference>
<evidence type="ECO:0000256" key="10">
    <source>
        <dbReference type="ARBA" id="ARBA00031262"/>
    </source>
</evidence>
<keyword evidence="12" id="KW-0732">Signal</keyword>
<keyword evidence="8" id="KW-1015">Disulfide bond</keyword>
<evidence type="ECO:0000256" key="2">
    <source>
        <dbReference type="ARBA" id="ARBA00010859"/>
    </source>
</evidence>
<evidence type="ECO:0000256" key="4">
    <source>
        <dbReference type="ARBA" id="ARBA00020438"/>
    </source>
</evidence>
<dbReference type="PROSITE" id="PS51348">
    <property type="entry name" value="GLYCOSYL_HYDROL_F22_2"/>
    <property type="match status" value="1"/>
</dbReference>
<protein>
    <recommendedName>
        <fullName evidence="4">Lysozyme</fullName>
        <ecNumber evidence="3">3.2.1.17</ecNumber>
    </recommendedName>
    <alternativeName>
        <fullName evidence="10">1,4-beta-N-acetylmuramidase</fullName>
    </alternativeName>
</protein>
<keyword evidence="9" id="KW-0326">Glycosidase</keyword>
<evidence type="ECO:0000259" key="13">
    <source>
        <dbReference type="PROSITE" id="PS00128"/>
    </source>
</evidence>
<dbReference type="EMBL" id="MH200940">
    <property type="protein sequence ID" value="AXS59150.1"/>
    <property type="molecule type" value="mRNA"/>
</dbReference>
<comment type="catalytic activity">
    <reaction evidence="1">
        <text>Hydrolysis of (1-&gt;4)-beta-linkages between N-acetylmuramic acid and N-acetyl-D-glucosamine residues in a peptidoglycan and between N-acetyl-D-glucosamine residues in chitodextrins.</text>
        <dbReference type="EC" id="3.2.1.17"/>
    </reaction>
</comment>
<dbReference type="EC" id="3.2.1.17" evidence="3"/>
<keyword evidence="5" id="KW-0929">Antimicrobial</keyword>
<organism evidence="14">
    <name type="scientific">Leguminivora glycinivorella</name>
    <dbReference type="NCBI Taxonomy" id="1035111"/>
    <lineage>
        <taxon>Eukaryota</taxon>
        <taxon>Metazoa</taxon>
        <taxon>Ecdysozoa</taxon>
        <taxon>Arthropoda</taxon>
        <taxon>Hexapoda</taxon>
        <taxon>Insecta</taxon>
        <taxon>Pterygota</taxon>
        <taxon>Neoptera</taxon>
        <taxon>Endopterygota</taxon>
        <taxon>Lepidoptera</taxon>
        <taxon>Glossata</taxon>
        <taxon>Ditrysia</taxon>
        <taxon>Tortricoidea</taxon>
        <taxon>Tortricidae</taxon>
        <taxon>Olethreutinae</taxon>
        <taxon>Grapholitini</taxon>
        <taxon>Leguminivora</taxon>
    </lineage>
</organism>
<sequence length="138" mass="15227">MAKLMLVVLGALVAMAAAKQFEKCELVRELRKQGFPESEMRDWVCLVEKESGFRTDAIGKLNGDGSWDHGLFQVNDRYWCTRDGPAGLECNLSCAALRTDDITAAATCVKKIFARHGFGGWTAWKAHCQGAKPDISKC</sequence>
<evidence type="ECO:0000256" key="1">
    <source>
        <dbReference type="ARBA" id="ARBA00000632"/>
    </source>
</evidence>
<comment type="similarity">
    <text evidence="2 11">Belongs to the glycosyl hydrolase 22 family.</text>
</comment>
<dbReference type="Gene3D" id="1.10.530.10">
    <property type="match status" value="1"/>
</dbReference>
<dbReference type="FunFam" id="1.10.530.10:FF:000001">
    <property type="entry name" value="Lysozyme C"/>
    <property type="match status" value="1"/>
</dbReference>
<dbReference type="PRINTS" id="PR00135">
    <property type="entry name" value="LYZLACT"/>
</dbReference>
<feature type="signal peptide" evidence="12">
    <location>
        <begin position="1"/>
        <end position="18"/>
    </location>
</feature>
<dbReference type="Pfam" id="PF00062">
    <property type="entry name" value="Lys"/>
    <property type="match status" value="1"/>
</dbReference>
<dbReference type="PRINTS" id="PR00137">
    <property type="entry name" value="LYSOZYME"/>
</dbReference>
<keyword evidence="6" id="KW-0081">Bacteriolytic enzyme</keyword>
<dbReference type="GO" id="GO:0031640">
    <property type="term" value="P:killing of cells of another organism"/>
    <property type="evidence" value="ECO:0007669"/>
    <property type="project" value="UniProtKB-KW"/>
</dbReference>
<dbReference type="GO" id="GO:0042742">
    <property type="term" value="P:defense response to bacterium"/>
    <property type="evidence" value="ECO:0007669"/>
    <property type="project" value="UniProtKB-KW"/>
</dbReference>
<accession>A0A346RAF0</accession>
<evidence type="ECO:0000256" key="9">
    <source>
        <dbReference type="ARBA" id="ARBA00023295"/>
    </source>
</evidence>
<feature type="domain" description="Glycosyl hydrolases family 22 (GH22)" evidence="13">
    <location>
        <begin position="90"/>
        <end position="108"/>
    </location>
</feature>
<evidence type="ECO:0000256" key="5">
    <source>
        <dbReference type="ARBA" id="ARBA00022529"/>
    </source>
</evidence>
<dbReference type="SUPFAM" id="SSF53955">
    <property type="entry name" value="Lysozyme-like"/>
    <property type="match status" value="1"/>
</dbReference>
<evidence type="ECO:0000256" key="11">
    <source>
        <dbReference type="RuleBase" id="RU004440"/>
    </source>
</evidence>
<evidence type="ECO:0000256" key="6">
    <source>
        <dbReference type="ARBA" id="ARBA00022638"/>
    </source>
</evidence>
<dbReference type="AlphaFoldDB" id="A0A346RAF0"/>
<evidence type="ECO:0000256" key="8">
    <source>
        <dbReference type="ARBA" id="ARBA00023157"/>
    </source>
</evidence>
<dbReference type="InterPro" id="IPR001916">
    <property type="entry name" value="Glyco_hydro_22"/>
</dbReference>
<evidence type="ECO:0000256" key="12">
    <source>
        <dbReference type="SAM" id="SignalP"/>
    </source>
</evidence>
<dbReference type="GO" id="GO:0003796">
    <property type="term" value="F:lysozyme activity"/>
    <property type="evidence" value="ECO:0007669"/>
    <property type="project" value="UniProtKB-EC"/>
</dbReference>
<evidence type="ECO:0000256" key="3">
    <source>
        <dbReference type="ARBA" id="ARBA00012732"/>
    </source>
</evidence>
<feature type="chain" id="PRO_5016840939" description="Lysozyme" evidence="12">
    <location>
        <begin position="19"/>
        <end position="138"/>
    </location>
</feature>
<evidence type="ECO:0000313" key="14">
    <source>
        <dbReference type="EMBL" id="AXS59150.1"/>
    </source>
</evidence>
<evidence type="ECO:0000256" key="7">
    <source>
        <dbReference type="ARBA" id="ARBA00022801"/>
    </source>
</evidence>
<dbReference type="InterPro" id="IPR023346">
    <property type="entry name" value="Lysozyme-like_dom_sf"/>
</dbReference>
<keyword evidence="7" id="KW-0378">Hydrolase</keyword>
<dbReference type="InterPro" id="IPR000974">
    <property type="entry name" value="Glyco_hydro_22_lys"/>
</dbReference>
<dbReference type="PANTHER" id="PTHR11407:SF63">
    <property type="entry name" value="LYSOZYME C"/>
    <property type="match status" value="1"/>
</dbReference>
<dbReference type="InterPro" id="IPR019799">
    <property type="entry name" value="Glyco_hydro_22_CS"/>
</dbReference>
<dbReference type="PANTHER" id="PTHR11407">
    <property type="entry name" value="LYSOZYME C"/>
    <property type="match status" value="1"/>
</dbReference>
<reference evidence="14" key="1">
    <citation type="journal article" date="2018" name="PeerJ">
        <title>RNA interference-mediated silencing of genes involved in the immune responses of the soybean pod borer Leguminivora glycinivorella (Lepidoptera: Olethreutidae).</title>
        <authorList>
            <person name="Ran R."/>
            <person name="Li T."/>
            <person name="Liu X."/>
            <person name="Ni H."/>
            <person name="Li W."/>
            <person name="Meng F."/>
        </authorList>
    </citation>
    <scope>NUCLEOTIDE SEQUENCE</scope>
</reference>
<dbReference type="SMART" id="SM00263">
    <property type="entry name" value="LYZ1"/>
    <property type="match status" value="1"/>
</dbReference>
<dbReference type="PROSITE" id="PS00128">
    <property type="entry name" value="GLYCOSYL_HYDROL_F22_1"/>
    <property type="match status" value="1"/>
</dbReference>
<dbReference type="OrthoDB" id="17373at2759"/>
<proteinExistence type="evidence at transcript level"/>
<name>A0A346RAF0_9NEOP</name>